<evidence type="ECO:0000256" key="2">
    <source>
        <dbReference type="ARBA" id="ARBA00023002"/>
    </source>
</evidence>
<dbReference type="InterPro" id="IPR029510">
    <property type="entry name" value="Ald_DH_CS_GLU"/>
</dbReference>
<feature type="active site" evidence="3">
    <location>
        <position position="254"/>
    </location>
</feature>
<dbReference type="EC" id="1.2.1.-" evidence="6"/>
<dbReference type="PROSITE" id="PS00687">
    <property type="entry name" value="ALDEHYDE_DEHYDR_GLU"/>
    <property type="match status" value="1"/>
</dbReference>
<accession>A0AAU6Q7N9</accession>
<name>A0AAU6Q7N9_9DEIO</name>
<feature type="domain" description="Aldehyde dehydrogenase" evidence="5">
    <location>
        <begin position="19"/>
        <end position="477"/>
    </location>
</feature>
<dbReference type="Gene3D" id="3.40.605.10">
    <property type="entry name" value="Aldehyde Dehydrogenase, Chain A, domain 1"/>
    <property type="match status" value="1"/>
</dbReference>
<proteinExistence type="inferred from homology"/>
<dbReference type="EMBL" id="CP149783">
    <property type="protein sequence ID" value="WYF46257.1"/>
    <property type="molecule type" value="Genomic_DNA"/>
</dbReference>
<organism evidence="6">
    <name type="scientific">Deinococcus sp. VB142</name>
    <dbReference type="NCBI Taxonomy" id="3112952"/>
    <lineage>
        <taxon>Bacteria</taxon>
        <taxon>Thermotogati</taxon>
        <taxon>Deinococcota</taxon>
        <taxon>Deinococci</taxon>
        <taxon>Deinococcales</taxon>
        <taxon>Deinococcaceae</taxon>
        <taxon>Deinococcus</taxon>
    </lineage>
</organism>
<dbReference type="InterPro" id="IPR015590">
    <property type="entry name" value="Aldehyde_DH_dom"/>
</dbReference>
<dbReference type="GO" id="GO:0016620">
    <property type="term" value="F:oxidoreductase activity, acting on the aldehyde or oxo group of donors, NAD or NADP as acceptor"/>
    <property type="evidence" value="ECO:0007669"/>
    <property type="project" value="InterPro"/>
</dbReference>
<sequence length="489" mass="52578">MKLHERVLFLDGKFQERPDVLEVVNPSTAQVLGHSVEGRASDIDEAVRIAQAAFEDKRWTGMDPLERTRTLGRAAELLRERADDFSTVMSAEMGMTLNFAAWMEVPMAASALDYFGTLIPQPGGVTAPFSLAGPQGEYFSMTVKQPVGVAGLITPWNFPLLMPVWKVGAALAAGCPCILKPAPQSPFTALLLAEVLHEAGVPEGMLAVIPGSDEAGKALVAHPGVPKIAFTGATETGKHISRAAAEHLKRVTLELGGKSANIFFDDVDLEQAVSGAMFGIFLNSGQVCQAGSRVLVQRGIYDAFLERLRERIEGLTTGPADDFTSDIGPVVSREQYERVRGYLKQGQACGARLLTGGQDISGEGYFVPPTVFADVTPEMPIATEEIFGPVMSVIPFDTEEEALSIANGTLYGLAGAVWTSDVKRAMRFARDLRAGTVWVNTYQILSPTLPFGGFGQSGVGRELGPQALEPYLETKSIIVDLNDTPIQMF</sequence>
<dbReference type="InterPro" id="IPR016161">
    <property type="entry name" value="Ald_DH/histidinol_DH"/>
</dbReference>
<dbReference type="SUPFAM" id="SSF53720">
    <property type="entry name" value="ALDH-like"/>
    <property type="match status" value="1"/>
</dbReference>
<gene>
    <name evidence="6" type="ORF">WDJ50_14365</name>
</gene>
<evidence type="ECO:0000256" key="1">
    <source>
        <dbReference type="ARBA" id="ARBA00009986"/>
    </source>
</evidence>
<reference evidence="6" key="1">
    <citation type="submission" date="2024-03" db="EMBL/GenBank/DDBJ databases">
        <title>Deinococcus weizhi sp. nov., isolated from human skin.</title>
        <authorList>
            <person name="Wei Z."/>
            <person name="Tian F."/>
            <person name="Yang C."/>
            <person name="Xin L.T."/>
            <person name="Wen Z.J."/>
            <person name="Lan K.C."/>
            <person name="Yu L."/>
            <person name="Zhe W."/>
            <person name="Dan F.D."/>
            <person name="Jun W."/>
            <person name="Rui Z."/>
            <person name="Yong X.J."/>
            <person name="Ting Y."/>
            <person name="Wei X."/>
            <person name="Xu Z.G."/>
            <person name="Xin Z."/>
            <person name="Dong F.G."/>
            <person name="Ni X.M."/>
            <person name="Zheng M.G."/>
            <person name="Chun Y."/>
            <person name="Qian W.X."/>
        </authorList>
    </citation>
    <scope>NUCLEOTIDE SEQUENCE</scope>
    <source>
        <strain evidence="6">VB142</strain>
    </source>
</reference>
<evidence type="ECO:0000256" key="4">
    <source>
        <dbReference type="RuleBase" id="RU003345"/>
    </source>
</evidence>
<dbReference type="AlphaFoldDB" id="A0AAU6Q7N9"/>
<comment type="similarity">
    <text evidence="1 4">Belongs to the aldehyde dehydrogenase family.</text>
</comment>
<dbReference type="FunFam" id="3.40.605.10:FF:000007">
    <property type="entry name" value="NAD/NADP-dependent betaine aldehyde dehydrogenase"/>
    <property type="match status" value="1"/>
</dbReference>
<keyword evidence="2 4" id="KW-0560">Oxidoreductase</keyword>
<dbReference type="Pfam" id="PF00171">
    <property type="entry name" value="Aldedh"/>
    <property type="match status" value="1"/>
</dbReference>
<evidence type="ECO:0000256" key="3">
    <source>
        <dbReference type="PROSITE-ProRule" id="PRU10007"/>
    </source>
</evidence>
<dbReference type="PANTHER" id="PTHR11699">
    <property type="entry name" value="ALDEHYDE DEHYDROGENASE-RELATED"/>
    <property type="match status" value="1"/>
</dbReference>
<dbReference type="FunFam" id="3.40.309.10:FF:000012">
    <property type="entry name" value="Betaine aldehyde dehydrogenase"/>
    <property type="match status" value="1"/>
</dbReference>
<evidence type="ECO:0000313" key="6">
    <source>
        <dbReference type="EMBL" id="WYF46257.1"/>
    </source>
</evidence>
<dbReference type="Gene3D" id="3.40.309.10">
    <property type="entry name" value="Aldehyde Dehydrogenase, Chain A, domain 2"/>
    <property type="match status" value="1"/>
</dbReference>
<dbReference type="RefSeq" id="WP_339097723.1">
    <property type="nucleotide sequence ID" value="NZ_CP149783.1"/>
</dbReference>
<evidence type="ECO:0000259" key="5">
    <source>
        <dbReference type="Pfam" id="PF00171"/>
    </source>
</evidence>
<dbReference type="InterPro" id="IPR016163">
    <property type="entry name" value="Ald_DH_C"/>
</dbReference>
<protein>
    <submittedName>
        <fullName evidence="6">Aldehyde dehydrogenase family protein</fullName>
        <ecNumber evidence="6">1.2.1.-</ecNumber>
    </submittedName>
</protein>
<dbReference type="InterPro" id="IPR016162">
    <property type="entry name" value="Ald_DH_N"/>
</dbReference>